<proteinExistence type="predicted"/>
<comment type="caution">
    <text evidence="1">The sequence shown here is derived from an EMBL/GenBank/DDBJ whole genome shotgun (WGS) entry which is preliminary data.</text>
</comment>
<dbReference type="RefSeq" id="WP_276109719.1">
    <property type="nucleotide sequence ID" value="NZ_JARJBB010000007.1"/>
</dbReference>
<reference evidence="1 2" key="1">
    <citation type="submission" date="2023-03" db="EMBL/GenBank/DDBJ databases">
        <title>Draft genome sequence of Streptomyces sp. K1PA1 isolated from peat swamp forest in Thailand.</title>
        <authorList>
            <person name="Klaysubun C."/>
            <person name="Duangmal K."/>
        </authorList>
    </citation>
    <scope>NUCLEOTIDE SEQUENCE [LARGE SCALE GENOMIC DNA]</scope>
    <source>
        <strain evidence="1 2">K1PA1</strain>
    </source>
</reference>
<gene>
    <name evidence="1" type="ORF">P3H78_16375</name>
</gene>
<evidence type="ECO:0000313" key="2">
    <source>
        <dbReference type="Proteomes" id="UP001221150"/>
    </source>
</evidence>
<dbReference type="Proteomes" id="UP001221150">
    <property type="component" value="Unassembled WGS sequence"/>
</dbReference>
<keyword evidence="2" id="KW-1185">Reference proteome</keyword>
<protein>
    <recommendedName>
        <fullName evidence="3">YCII-related domain-containing protein</fullName>
    </recommendedName>
</protein>
<evidence type="ECO:0000313" key="1">
    <source>
        <dbReference type="EMBL" id="MDF3300167.1"/>
    </source>
</evidence>
<dbReference type="EMBL" id="JARJBB010000007">
    <property type="protein sequence ID" value="MDF3300167.1"/>
    <property type="molecule type" value="Genomic_DNA"/>
</dbReference>
<dbReference type="SUPFAM" id="SSF54909">
    <property type="entry name" value="Dimeric alpha+beta barrel"/>
    <property type="match status" value="1"/>
</dbReference>
<evidence type="ECO:0008006" key="3">
    <source>
        <dbReference type="Google" id="ProtNLM"/>
    </source>
</evidence>
<name>A0ABT6A688_9ACTN</name>
<accession>A0ABT6A688</accession>
<sequence length="86" mass="9359">MKFVVRYSTVPERAADLHKVYALHKAYLDAFEPPSDIVGIGTFEDPLTNGSMAIFATLDAAQRFVAGDPFVTEGLVKPSEPVAWCA</sequence>
<dbReference type="Gene3D" id="3.30.70.1060">
    <property type="entry name" value="Dimeric alpha+beta barrel"/>
    <property type="match status" value="1"/>
</dbReference>
<organism evidence="1 2">
    <name type="scientific">Streptomyces tropicalis</name>
    <dbReference type="NCBI Taxonomy" id="3034234"/>
    <lineage>
        <taxon>Bacteria</taxon>
        <taxon>Bacillati</taxon>
        <taxon>Actinomycetota</taxon>
        <taxon>Actinomycetes</taxon>
        <taxon>Kitasatosporales</taxon>
        <taxon>Streptomycetaceae</taxon>
        <taxon>Streptomyces</taxon>
    </lineage>
</organism>
<dbReference type="InterPro" id="IPR011008">
    <property type="entry name" value="Dimeric_a/b-barrel"/>
</dbReference>